<keyword evidence="3" id="KW-1185">Reference proteome</keyword>
<dbReference type="EMBL" id="CADIKK010000014">
    <property type="protein sequence ID" value="CAB3791250.1"/>
    <property type="molecule type" value="Genomic_DNA"/>
</dbReference>
<gene>
    <name evidence="2" type="ORF">LMG28614_03263</name>
</gene>
<dbReference type="RefSeq" id="WP_246279061.1">
    <property type="nucleotide sequence ID" value="NZ_CADIKK010000014.1"/>
</dbReference>
<evidence type="ECO:0000313" key="3">
    <source>
        <dbReference type="Proteomes" id="UP000494365"/>
    </source>
</evidence>
<evidence type="ECO:0000256" key="1">
    <source>
        <dbReference type="SAM" id="SignalP"/>
    </source>
</evidence>
<name>A0A6S7B844_9BURK</name>
<sequence>MKKLFAALLVSVVFNSYAASDALINATVEGVPGTNVNGGLVVLRSTDKNCRYYGDIWETPREPRGLRERVMALASNGKVYDWMTVISYSSCLRPDGRYVVEPISLVSPGGKRLRIGDSVALRSSM</sequence>
<reference evidence="2 3" key="1">
    <citation type="submission" date="2020-04" db="EMBL/GenBank/DDBJ databases">
        <authorList>
            <person name="De Canck E."/>
        </authorList>
    </citation>
    <scope>NUCLEOTIDE SEQUENCE [LARGE SCALE GENOMIC DNA]</scope>
    <source>
        <strain evidence="2 3">LMG 28614</strain>
    </source>
</reference>
<feature type="chain" id="PRO_5028834501" evidence="1">
    <location>
        <begin position="19"/>
        <end position="125"/>
    </location>
</feature>
<evidence type="ECO:0000313" key="2">
    <source>
        <dbReference type="EMBL" id="CAB3791250.1"/>
    </source>
</evidence>
<dbReference type="Proteomes" id="UP000494365">
    <property type="component" value="Unassembled WGS sequence"/>
</dbReference>
<keyword evidence="1" id="KW-0732">Signal</keyword>
<proteinExistence type="predicted"/>
<accession>A0A6S7B844</accession>
<dbReference type="AlphaFoldDB" id="A0A6S7B844"/>
<organism evidence="2 3">
    <name type="scientific">Paraburkholderia ultramafica</name>
    <dbReference type="NCBI Taxonomy" id="1544867"/>
    <lineage>
        <taxon>Bacteria</taxon>
        <taxon>Pseudomonadati</taxon>
        <taxon>Pseudomonadota</taxon>
        <taxon>Betaproteobacteria</taxon>
        <taxon>Burkholderiales</taxon>
        <taxon>Burkholderiaceae</taxon>
        <taxon>Paraburkholderia</taxon>
    </lineage>
</organism>
<feature type="signal peptide" evidence="1">
    <location>
        <begin position="1"/>
        <end position="18"/>
    </location>
</feature>
<protein>
    <submittedName>
        <fullName evidence="2">Uncharacterized protein</fullName>
    </submittedName>
</protein>